<feature type="compositionally biased region" description="Basic and acidic residues" evidence="3">
    <location>
        <begin position="267"/>
        <end position="278"/>
    </location>
</feature>
<dbReference type="InterPro" id="IPR050557">
    <property type="entry name" value="RTX_toxin/Mannuronan_C5-epim"/>
</dbReference>
<dbReference type="PROSITE" id="PS00330">
    <property type="entry name" value="HEMOLYSIN_CALCIUM"/>
    <property type="match status" value="2"/>
</dbReference>
<sequence>MRRTTTLTVLTVLSGLAGLGLAPVVGSAPAHAALACDGRPATIVVPQTAPFPAPPPVRGTPGDDVIVGSSGDDVIEGLDGNDTICGLGGADTIRGGEGDDRLFGGLDFYDYEDYDGDSVEPGPGDDYVDLGHDPVTEELSGGTYTWDQVSFADADGPVIVDLTAGTATGEGTDTIAPTTLVGGVEGSAFDDRITGSEQIDWITAGGGDDVVDGRGGNDHIQADAPTRRLPSEETHVPGDDVVDGGDGHDEIEGGHGKDVLRGNGGRDTIRVEDGERGTRALGGPGRDGLGSWSNLSTGKALLLGGSGDDTFFPAIKDRQDSVVVRGGSGADRLEPAASLKAAPHKSKVVVNARTGRVVLRLGTRIRFSSVLSFGFGGSTETRFHFRGSDSPEVLRLTEQYGPVTATGGGGGDRLTGGWGRDLLDGGAGRDVLDGDKGRDRCLRGERLTACEVRR</sequence>
<feature type="compositionally biased region" description="Basic and acidic residues" evidence="3">
    <location>
        <begin position="228"/>
        <end position="238"/>
    </location>
</feature>
<dbReference type="PANTHER" id="PTHR38340">
    <property type="entry name" value="S-LAYER PROTEIN"/>
    <property type="match status" value="1"/>
</dbReference>
<evidence type="ECO:0000256" key="4">
    <source>
        <dbReference type="SAM" id="SignalP"/>
    </source>
</evidence>
<comment type="subcellular location">
    <subcellularLocation>
        <location evidence="1">Secreted</location>
    </subcellularLocation>
</comment>
<dbReference type="SUPFAM" id="SSF51120">
    <property type="entry name" value="beta-Roll"/>
    <property type="match status" value="4"/>
</dbReference>
<keyword evidence="2" id="KW-0964">Secreted</keyword>
<dbReference type="Pfam" id="PF00353">
    <property type="entry name" value="HemolysinCabind"/>
    <property type="match status" value="4"/>
</dbReference>
<dbReference type="Gene3D" id="2.150.10.10">
    <property type="entry name" value="Serralysin-like metalloprotease, C-terminal"/>
    <property type="match status" value="3"/>
</dbReference>
<feature type="chain" id="PRO_5046891242" description="Hemolysin-type calcium-binding repeat-containing protein" evidence="4">
    <location>
        <begin position="33"/>
        <end position="454"/>
    </location>
</feature>
<proteinExistence type="predicted"/>
<comment type="caution">
    <text evidence="5">The sequence shown here is derived from an EMBL/GenBank/DDBJ whole genome shotgun (WGS) entry which is preliminary data.</text>
</comment>
<dbReference type="InterPro" id="IPR011049">
    <property type="entry name" value="Serralysin-like_metalloprot_C"/>
</dbReference>
<keyword evidence="4" id="KW-0732">Signal</keyword>
<protein>
    <recommendedName>
        <fullName evidence="7">Hemolysin-type calcium-binding repeat-containing protein</fullName>
    </recommendedName>
</protein>
<evidence type="ECO:0000256" key="2">
    <source>
        <dbReference type="ARBA" id="ARBA00022525"/>
    </source>
</evidence>
<dbReference type="EMBL" id="BNAD01000001">
    <property type="protein sequence ID" value="GHE15959.1"/>
    <property type="molecule type" value="Genomic_DNA"/>
</dbReference>
<accession>A0ABQ3HIT7</accession>
<dbReference type="InterPro" id="IPR018511">
    <property type="entry name" value="Hemolysin-typ_Ca-bd_CS"/>
</dbReference>
<feature type="region of interest" description="Disordered" evidence="3">
    <location>
        <begin position="228"/>
        <end position="285"/>
    </location>
</feature>
<dbReference type="PANTHER" id="PTHR38340:SF1">
    <property type="entry name" value="S-LAYER PROTEIN"/>
    <property type="match status" value="1"/>
</dbReference>
<evidence type="ECO:0000256" key="1">
    <source>
        <dbReference type="ARBA" id="ARBA00004613"/>
    </source>
</evidence>
<dbReference type="PRINTS" id="PR00313">
    <property type="entry name" value="CABNDNGRPT"/>
</dbReference>
<dbReference type="InterPro" id="IPR001343">
    <property type="entry name" value="Hemolysn_Ca-bd"/>
</dbReference>
<gene>
    <name evidence="5" type="ORF">GCM10011376_06640</name>
</gene>
<dbReference type="Proteomes" id="UP000597341">
    <property type="component" value="Unassembled WGS sequence"/>
</dbReference>
<organism evidence="5 6">
    <name type="scientific">Nocardioides flavus</name>
    <name type="common">ex Wang et al. 2016</name>
    <dbReference type="NCBI Taxonomy" id="2058780"/>
    <lineage>
        <taxon>Bacteria</taxon>
        <taxon>Bacillati</taxon>
        <taxon>Actinomycetota</taxon>
        <taxon>Actinomycetes</taxon>
        <taxon>Propionibacteriales</taxon>
        <taxon>Nocardioidaceae</taxon>
        <taxon>Nocardioides</taxon>
    </lineage>
</organism>
<dbReference type="RefSeq" id="WP_191277902.1">
    <property type="nucleotide sequence ID" value="NZ_BNAD01000001.1"/>
</dbReference>
<feature type="compositionally biased region" description="Basic and acidic residues" evidence="3">
    <location>
        <begin position="245"/>
        <end position="260"/>
    </location>
</feature>
<evidence type="ECO:0000313" key="5">
    <source>
        <dbReference type="EMBL" id="GHE15959.1"/>
    </source>
</evidence>
<feature type="signal peptide" evidence="4">
    <location>
        <begin position="1"/>
        <end position="32"/>
    </location>
</feature>
<evidence type="ECO:0000313" key="6">
    <source>
        <dbReference type="Proteomes" id="UP000597341"/>
    </source>
</evidence>
<name>A0ABQ3HIT7_9ACTN</name>
<reference evidence="6" key="1">
    <citation type="journal article" date="2019" name="Int. J. Syst. Evol. Microbiol.">
        <title>The Global Catalogue of Microorganisms (GCM) 10K type strain sequencing project: providing services to taxonomists for standard genome sequencing and annotation.</title>
        <authorList>
            <consortium name="The Broad Institute Genomics Platform"/>
            <consortium name="The Broad Institute Genome Sequencing Center for Infectious Disease"/>
            <person name="Wu L."/>
            <person name="Ma J."/>
        </authorList>
    </citation>
    <scope>NUCLEOTIDE SEQUENCE [LARGE SCALE GENOMIC DNA]</scope>
    <source>
        <strain evidence="6">CGMCC 1.12791</strain>
    </source>
</reference>
<evidence type="ECO:0008006" key="7">
    <source>
        <dbReference type="Google" id="ProtNLM"/>
    </source>
</evidence>
<keyword evidence="6" id="KW-1185">Reference proteome</keyword>
<evidence type="ECO:0000256" key="3">
    <source>
        <dbReference type="SAM" id="MobiDB-lite"/>
    </source>
</evidence>